<proteinExistence type="predicted"/>
<comment type="caution">
    <text evidence="2">The sequence shown here is derived from an EMBL/GenBank/DDBJ whole genome shotgun (WGS) entry which is preliminary data.</text>
</comment>
<feature type="compositionally biased region" description="Polar residues" evidence="1">
    <location>
        <begin position="17"/>
        <end position="33"/>
    </location>
</feature>
<dbReference type="EMBL" id="JAWQEG010007755">
    <property type="protein sequence ID" value="KAK3851739.1"/>
    <property type="molecule type" value="Genomic_DNA"/>
</dbReference>
<evidence type="ECO:0000313" key="3">
    <source>
        <dbReference type="Proteomes" id="UP001286313"/>
    </source>
</evidence>
<gene>
    <name evidence="2" type="ORF">Pcinc_041633</name>
</gene>
<accession>A0AAE1BLN0</accession>
<reference evidence="2" key="1">
    <citation type="submission" date="2023-10" db="EMBL/GenBank/DDBJ databases">
        <title>Genome assemblies of two species of porcelain crab, Petrolisthes cinctipes and Petrolisthes manimaculis (Anomura: Porcellanidae).</title>
        <authorList>
            <person name="Angst P."/>
        </authorList>
    </citation>
    <scope>NUCLEOTIDE SEQUENCE</scope>
    <source>
        <strain evidence="2">PB745_01</strain>
        <tissue evidence="2">Gill</tissue>
    </source>
</reference>
<evidence type="ECO:0000313" key="2">
    <source>
        <dbReference type="EMBL" id="KAK3851739.1"/>
    </source>
</evidence>
<protein>
    <submittedName>
        <fullName evidence="2">Uncharacterized protein</fullName>
    </submittedName>
</protein>
<dbReference type="Proteomes" id="UP001286313">
    <property type="component" value="Unassembled WGS sequence"/>
</dbReference>
<organism evidence="2 3">
    <name type="scientific">Petrolisthes cinctipes</name>
    <name type="common">Flat porcelain crab</name>
    <dbReference type="NCBI Taxonomy" id="88211"/>
    <lineage>
        <taxon>Eukaryota</taxon>
        <taxon>Metazoa</taxon>
        <taxon>Ecdysozoa</taxon>
        <taxon>Arthropoda</taxon>
        <taxon>Crustacea</taxon>
        <taxon>Multicrustacea</taxon>
        <taxon>Malacostraca</taxon>
        <taxon>Eumalacostraca</taxon>
        <taxon>Eucarida</taxon>
        <taxon>Decapoda</taxon>
        <taxon>Pleocyemata</taxon>
        <taxon>Anomura</taxon>
        <taxon>Galatheoidea</taxon>
        <taxon>Porcellanidae</taxon>
        <taxon>Petrolisthes</taxon>
    </lineage>
</organism>
<name>A0AAE1BLN0_PETCI</name>
<evidence type="ECO:0000256" key="1">
    <source>
        <dbReference type="SAM" id="MobiDB-lite"/>
    </source>
</evidence>
<sequence length="191" mass="20897">MQSLFPPQAINPGGINTHPTRGARSSPTSSPSRQCPGRNIPWSSDGRLETGYERDRLSSPSLLSSTFSTSLHHSTSTTHLFFLQLNFTLQSFSTSVHPACPTSSSFSSSSIFPSLRNSYYYYNNLPLILPISPFPLHPFPISLSNTASEVFLLSLFPQLFQIFPCLSRHPPQPPGPLALPSPEPHLASADT</sequence>
<keyword evidence="3" id="KW-1185">Reference proteome</keyword>
<dbReference type="AlphaFoldDB" id="A0AAE1BLN0"/>
<feature type="region of interest" description="Disordered" evidence="1">
    <location>
        <begin position="1"/>
        <end position="48"/>
    </location>
</feature>